<name>A0A6M3IIU9_9ZZZZ</name>
<organism evidence="1">
    <name type="scientific">viral metagenome</name>
    <dbReference type="NCBI Taxonomy" id="1070528"/>
    <lineage>
        <taxon>unclassified sequences</taxon>
        <taxon>metagenomes</taxon>
        <taxon>organismal metagenomes</taxon>
    </lineage>
</organism>
<reference evidence="1" key="1">
    <citation type="submission" date="2020-03" db="EMBL/GenBank/DDBJ databases">
        <title>The deep terrestrial virosphere.</title>
        <authorList>
            <person name="Holmfeldt K."/>
            <person name="Nilsson E."/>
            <person name="Simone D."/>
            <person name="Lopez-Fernandez M."/>
            <person name="Wu X."/>
            <person name="de Brujin I."/>
            <person name="Lundin D."/>
            <person name="Andersson A."/>
            <person name="Bertilsson S."/>
            <person name="Dopson M."/>
        </authorList>
    </citation>
    <scope>NUCLEOTIDE SEQUENCE</scope>
    <source>
        <strain evidence="1">MM415B01664</strain>
    </source>
</reference>
<dbReference type="EMBL" id="MT141266">
    <property type="protein sequence ID" value="QJA57301.1"/>
    <property type="molecule type" value="Genomic_DNA"/>
</dbReference>
<sequence>MLTFKPVIYSDDDMRAFKYKSGESVREGAFAKIAASSTRSTVACTLANETLATIPLAAGAGSLCVMVPGMYFPIYREDPDIENVGATIARNDFVIGMHLRPGSEFEIHRTALWQPSHTTLGSFAAIGGFVALGTAGKLGPWQAHNMGANVGANAVVVVGVVTGTYANKWLRVRCI</sequence>
<gene>
    <name evidence="1" type="ORF">MM415B01664_0003</name>
</gene>
<evidence type="ECO:0000313" key="1">
    <source>
        <dbReference type="EMBL" id="QJA57301.1"/>
    </source>
</evidence>
<dbReference type="AlphaFoldDB" id="A0A6M3IIU9"/>
<protein>
    <submittedName>
        <fullName evidence="1">Uncharacterized protein</fullName>
    </submittedName>
</protein>
<proteinExistence type="predicted"/>
<accession>A0A6M3IIU9</accession>